<dbReference type="SUPFAM" id="SSF53098">
    <property type="entry name" value="Ribonuclease H-like"/>
    <property type="match status" value="1"/>
</dbReference>
<dbReference type="Proteomes" id="UP001209854">
    <property type="component" value="Unassembled WGS sequence"/>
</dbReference>
<dbReference type="EMBL" id="JAPFCC010000001">
    <property type="protein sequence ID" value="MCW7552833.1"/>
    <property type="molecule type" value="Genomic_DNA"/>
</dbReference>
<evidence type="ECO:0000313" key="14">
    <source>
        <dbReference type="EMBL" id="MCW7555155.1"/>
    </source>
</evidence>
<evidence type="ECO:0000259" key="2">
    <source>
        <dbReference type="Pfam" id="PF01609"/>
    </source>
</evidence>
<reference evidence="10 18" key="1">
    <citation type="submission" date="2022-10" db="EMBL/GenBank/DDBJ databases">
        <title>High-quality genome sequences of two octocoral-associated bacteria, Endozoicomonas euniceicola EF212 and Endozoicomonas gorgoniicola PS125.</title>
        <authorList>
            <person name="Chiou Y.-J."/>
            <person name="Chen Y.-H."/>
        </authorList>
    </citation>
    <scope>NUCLEOTIDE SEQUENCE [LARGE SCALE GENOMIC DNA]</scope>
    <source>
        <strain evidence="10 18">PS125</strain>
    </source>
</reference>
<dbReference type="Pfam" id="PF14104">
    <property type="entry name" value="DUF4277"/>
    <property type="match status" value="1"/>
</dbReference>
<dbReference type="EMBL" id="JAPFCC010000001">
    <property type="protein sequence ID" value="MCW7554629.1"/>
    <property type="molecule type" value="Genomic_DNA"/>
</dbReference>
<keyword evidence="1" id="KW-1133">Transmembrane helix</keyword>
<evidence type="ECO:0000313" key="6">
    <source>
        <dbReference type="EMBL" id="MCW7552690.1"/>
    </source>
</evidence>
<evidence type="ECO:0000313" key="13">
    <source>
        <dbReference type="EMBL" id="MCW7554629.1"/>
    </source>
</evidence>
<dbReference type="EMBL" id="JAPFCC010000001">
    <property type="protein sequence ID" value="MCW7553694.1"/>
    <property type="molecule type" value="Genomic_DNA"/>
</dbReference>
<evidence type="ECO:0000313" key="11">
    <source>
        <dbReference type="EMBL" id="MCW7553037.1"/>
    </source>
</evidence>
<dbReference type="InterPro" id="IPR002559">
    <property type="entry name" value="Transposase_11"/>
</dbReference>
<dbReference type="RefSeq" id="WP_262564376.1">
    <property type="nucleotide sequence ID" value="NZ_JAPFCC010000001.1"/>
</dbReference>
<proteinExistence type="predicted"/>
<evidence type="ECO:0000313" key="12">
    <source>
        <dbReference type="EMBL" id="MCW7553694.1"/>
    </source>
</evidence>
<dbReference type="EMBL" id="JAPFCC010000001">
    <property type="protein sequence ID" value="MCW7552798.1"/>
    <property type="molecule type" value="Genomic_DNA"/>
</dbReference>
<organism evidence="10 18">
    <name type="scientific">Endozoicomonas gorgoniicola</name>
    <dbReference type="NCBI Taxonomy" id="1234144"/>
    <lineage>
        <taxon>Bacteria</taxon>
        <taxon>Pseudomonadati</taxon>
        <taxon>Pseudomonadota</taxon>
        <taxon>Gammaproteobacteria</taxon>
        <taxon>Oceanospirillales</taxon>
        <taxon>Endozoicomonadaceae</taxon>
        <taxon>Endozoicomonas</taxon>
    </lineage>
</organism>
<gene>
    <name evidence="4" type="ORF">NX722_02930</name>
    <name evidence="5" type="ORF">NX722_05270</name>
    <name evidence="6" type="ORF">NX722_08535</name>
    <name evidence="7" type="ORF">NX722_08785</name>
    <name evidence="8" type="ORF">NX722_08985</name>
    <name evidence="9" type="ORF">NX722_09110</name>
    <name evidence="10" type="ORF">NX722_09295</name>
    <name evidence="11" type="ORF">NX722_10380</name>
    <name evidence="12" type="ORF">NX722_13855</name>
    <name evidence="13" type="ORF">NX722_18795</name>
    <name evidence="14" type="ORF">NX722_21510</name>
    <name evidence="15" type="ORF">NX722_23785</name>
    <name evidence="16" type="ORF">NX722_23810</name>
    <name evidence="17" type="ORF">NX722_27900</name>
</gene>
<evidence type="ECO:0000313" key="4">
    <source>
        <dbReference type="EMBL" id="MCW7551614.1"/>
    </source>
</evidence>
<evidence type="ECO:0000313" key="18">
    <source>
        <dbReference type="Proteomes" id="UP001209854"/>
    </source>
</evidence>
<evidence type="ECO:0000313" key="17">
    <source>
        <dbReference type="EMBL" id="MCW7556389.1"/>
    </source>
</evidence>
<evidence type="ECO:0000313" key="10">
    <source>
        <dbReference type="EMBL" id="MCW7552833.1"/>
    </source>
</evidence>
<dbReference type="EMBL" id="JAPFCC010000001">
    <property type="protein sequence ID" value="MCW7553037.1"/>
    <property type="molecule type" value="Genomic_DNA"/>
</dbReference>
<dbReference type="InterPro" id="IPR012337">
    <property type="entry name" value="RNaseH-like_sf"/>
</dbReference>
<dbReference type="EMBL" id="JAPFCC010000001">
    <property type="protein sequence ID" value="MCW7552774.1"/>
    <property type="molecule type" value="Genomic_DNA"/>
</dbReference>
<evidence type="ECO:0000313" key="5">
    <source>
        <dbReference type="EMBL" id="MCW7552062.1"/>
    </source>
</evidence>
<keyword evidence="1" id="KW-0812">Transmembrane</keyword>
<dbReference type="PANTHER" id="PTHR34614:SF2">
    <property type="entry name" value="TRANSPOSASE IS4-LIKE DOMAIN-CONTAINING PROTEIN"/>
    <property type="match status" value="1"/>
</dbReference>
<keyword evidence="1" id="KW-0472">Membrane</keyword>
<feature type="domain" description="DUF4277" evidence="3">
    <location>
        <begin position="7"/>
        <end position="114"/>
    </location>
</feature>
<dbReference type="NCBIfam" id="NF033559">
    <property type="entry name" value="transpos_IS1634"/>
    <property type="match status" value="1"/>
</dbReference>
<evidence type="ECO:0000259" key="3">
    <source>
        <dbReference type="Pfam" id="PF14104"/>
    </source>
</evidence>
<dbReference type="EMBL" id="JAPFCC010000001">
    <property type="protein sequence ID" value="MCW7552062.1"/>
    <property type="molecule type" value="Genomic_DNA"/>
</dbReference>
<sequence length="545" mass="61868">MQPHQFHIQRIDHTGLVAGMCKELGIANLLDSLVPNQSETRKISFGETVVSMLLNGLGFTARTLHMFPEFHADKPLDKLIRPGIEPEHINESVLGRALDQIFELGVSEVYLSLAVKAVNVLKLPCNALNLDSTSFHVDGRYNSESEVDEEDLNCIKICRGYSRDHRPELNQAILLLMTENQAGIPVFMAASSGNINDNTNFKKVISKHLKCYKEALNNRYLIGDAALYTTDNVQILHQQKQQFITRVPAKIKSARELVDSVASCAMTPVEDAEGYESCEVLSDYADVSQRWVLIRSEQARKSEQKTLLKKLLKKSEKEAEALTSKLAKKPFKCETDALRAFNEWQSKSNYCQAEPVITTKPCYTKVGRPEKDSKPDSVEYYVSGHPWVSVDCRKVAEASLGCFVLATNDLDRSRLSSAEVLSTYKSQQSVERGFRFLKSPEFLVSSLFLKKPERIEALLMVMTLCLLVYAAIQHRIRHELKRQSRFFPDMKRKPYQNPTARWVFFCFQGINVLLVDGHEKHVVGLQERQLTIISILGRPYQEIYS</sequence>
<feature type="domain" description="Transposase IS4-like" evidence="2">
    <location>
        <begin position="160"/>
        <end position="467"/>
    </location>
</feature>
<evidence type="ECO:0000313" key="7">
    <source>
        <dbReference type="EMBL" id="MCW7552734.1"/>
    </source>
</evidence>
<dbReference type="EMBL" id="JAPFCC010000001">
    <property type="protein sequence ID" value="MCW7555589.1"/>
    <property type="molecule type" value="Genomic_DNA"/>
</dbReference>
<dbReference type="EMBL" id="JAPFCC010000001">
    <property type="protein sequence ID" value="MCW7552690.1"/>
    <property type="molecule type" value="Genomic_DNA"/>
</dbReference>
<evidence type="ECO:0000256" key="1">
    <source>
        <dbReference type="SAM" id="Phobius"/>
    </source>
</evidence>
<evidence type="ECO:0000313" key="8">
    <source>
        <dbReference type="EMBL" id="MCW7552774.1"/>
    </source>
</evidence>
<dbReference type="InterPro" id="IPR047654">
    <property type="entry name" value="IS1634_transpos"/>
</dbReference>
<evidence type="ECO:0000313" key="16">
    <source>
        <dbReference type="EMBL" id="MCW7555594.1"/>
    </source>
</evidence>
<dbReference type="EMBL" id="JAPFCC010000001">
    <property type="protein sequence ID" value="MCW7552734.1"/>
    <property type="molecule type" value="Genomic_DNA"/>
</dbReference>
<dbReference type="EMBL" id="JAPFCC010000001">
    <property type="protein sequence ID" value="MCW7555155.1"/>
    <property type="molecule type" value="Genomic_DNA"/>
</dbReference>
<protein>
    <submittedName>
        <fullName evidence="10">IS1634 family transposase</fullName>
    </submittedName>
</protein>
<name>A0ABT3MTZ8_9GAMM</name>
<feature type="transmembrane region" description="Helical" evidence="1">
    <location>
        <begin position="455"/>
        <end position="472"/>
    </location>
</feature>
<dbReference type="PANTHER" id="PTHR34614">
    <property type="match status" value="1"/>
</dbReference>
<keyword evidence="18" id="KW-1185">Reference proteome</keyword>
<dbReference type="InterPro" id="IPR025457">
    <property type="entry name" value="DUF4277"/>
</dbReference>
<dbReference type="EMBL" id="JAPFCC010000001">
    <property type="protein sequence ID" value="MCW7551614.1"/>
    <property type="molecule type" value="Genomic_DNA"/>
</dbReference>
<evidence type="ECO:0000313" key="15">
    <source>
        <dbReference type="EMBL" id="MCW7555589.1"/>
    </source>
</evidence>
<dbReference type="EMBL" id="JAPFCC010000001">
    <property type="protein sequence ID" value="MCW7555594.1"/>
    <property type="molecule type" value="Genomic_DNA"/>
</dbReference>
<comment type="caution">
    <text evidence="10">The sequence shown here is derived from an EMBL/GenBank/DDBJ whole genome shotgun (WGS) entry which is preliminary data.</text>
</comment>
<dbReference type="Pfam" id="PF01609">
    <property type="entry name" value="DDE_Tnp_1"/>
    <property type="match status" value="1"/>
</dbReference>
<accession>A0ABT3MTZ8</accession>
<dbReference type="EMBL" id="JAPFCC010000001">
    <property type="protein sequence ID" value="MCW7556389.1"/>
    <property type="molecule type" value="Genomic_DNA"/>
</dbReference>
<evidence type="ECO:0000313" key="9">
    <source>
        <dbReference type="EMBL" id="MCW7552798.1"/>
    </source>
</evidence>